<accession>M1WSI7</accession>
<dbReference type="KEGG" id="dpi:BN4_11667"/>
<dbReference type="Proteomes" id="UP000011724">
    <property type="component" value="Chromosome"/>
</dbReference>
<organism evidence="1 2">
    <name type="scientific">Pseudodesulfovibrio piezophilus (strain DSM 21447 / JCM 15486 / C1TLV30)</name>
    <name type="common">Desulfovibrio piezophilus</name>
    <dbReference type="NCBI Taxonomy" id="1322246"/>
    <lineage>
        <taxon>Bacteria</taxon>
        <taxon>Pseudomonadati</taxon>
        <taxon>Thermodesulfobacteriota</taxon>
        <taxon>Desulfovibrionia</taxon>
        <taxon>Desulfovibrionales</taxon>
        <taxon>Desulfovibrionaceae</taxon>
    </lineage>
</organism>
<dbReference type="HOGENOM" id="CLU_2989279_0_0_7"/>
<proteinExistence type="predicted"/>
<evidence type="ECO:0000313" key="2">
    <source>
        <dbReference type="Proteomes" id="UP000011724"/>
    </source>
</evidence>
<reference evidence="1 2" key="1">
    <citation type="journal article" date="2013" name="PLoS ONE">
        <title>The first genomic and proteomic characterization of a deep-sea sulfate reducer: insights into the piezophilic lifestyle of Desulfovibrio piezophilus.</title>
        <authorList>
            <person name="Pradel N."/>
            <person name="Ji B."/>
            <person name="Gimenez G."/>
            <person name="Talla E."/>
            <person name="Lenoble P."/>
            <person name="Garel M."/>
            <person name="Tamburini C."/>
            <person name="Fourquet P."/>
            <person name="Lebrun R."/>
            <person name="Bertin P."/>
            <person name="Denis Y."/>
            <person name="Pophillat M."/>
            <person name="Barbe V."/>
            <person name="Ollivier B."/>
            <person name="Dolla A."/>
        </authorList>
    </citation>
    <scope>NUCLEOTIDE SEQUENCE [LARGE SCALE GENOMIC DNA]</scope>
    <source>
        <strain evidence="2">DSM 10523 / SB164P1</strain>
    </source>
</reference>
<gene>
    <name evidence="1" type="ordered locus">BN4_11667</name>
</gene>
<sequence length="57" mass="6448">MTFLSRPPAGCVCKAFYGNTFKVLYKIIANTDVFPQAICAFSDLKLNDSLFRIQTMH</sequence>
<name>M1WSI7_PSEP2</name>
<protein>
    <submittedName>
        <fullName evidence="1">Uncharacterized protein</fullName>
    </submittedName>
</protein>
<dbReference type="AlphaFoldDB" id="M1WSI7"/>
<reference evidence="2" key="2">
    <citation type="journal article" date="2013" name="Stand. Genomic Sci.">
        <title>Complete genome sequence of Desulfocapsa sulfexigens, a marine deltaproteobacterium specialized in disproportionating inorganic sulfur compounds.</title>
        <authorList>
            <person name="Finster K.W."/>
            <person name="Kjeldsen K.U."/>
            <person name="Kube M."/>
            <person name="Reinhardt R."/>
            <person name="Mussmann M."/>
            <person name="Amann R."/>
            <person name="Schreiber L."/>
        </authorList>
    </citation>
    <scope>NUCLEOTIDE SEQUENCE [LARGE SCALE GENOMIC DNA]</scope>
    <source>
        <strain evidence="2">DSM 10523 / SB164P1</strain>
    </source>
</reference>
<dbReference type="EMBL" id="FO203427">
    <property type="protein sequence ID" value="CCH48902.1"/>
    <property type="molecule type" value="Genomic_DNA"/>
</dbReference>
<keyword evidence="2" id="KW-1185">Reference proteome</keyword>
<evidence type="ECO:0000313" key="1">
    <source>
        <dbReference type="EMBL" id="CCH48902.1"/>
    </source>
</evidence>